<organism evidence="3 4">
    <name type="scientific">Oribacterium parvum</name>
    <dbReference type="NCBI Taxonomy" id="1501329"/>
    <lineage>
        <taxon>Bacteria</taxon>
        <taxon>Bacillati</taxon>
        <taxon>Bacillota</taxon>
        <taxon>Clostridia</taxon>
        <taxon>Lachnospirales</taxon>
        <taxon>Lachnospiraceae</taxon>
        <taxon>Oribacterium</taxon>
    </lineage>
</organism>
<dbReference type="Proteomes" id="UP000709351">
    <property type="component" value="Unassembled WGS sequence"/>
</dbReference>
<evidence type="ECO:0000256" key="2">
    <source>
        <dbReference type="SAM" id="Phobius"/>
    </source>
</evidence>
<accession>A0A930DPX0</accession>
<keyword evidence="2" id="KW-0812">Transmembrane</keyword>
<proteinExistence type="predicted"/>
<evidence type="ECO:0000313" key="3">
    <source>
        <dbReference type="EMBL" id="MBF1282956.1"/>
    </source>
</evidence>
<sequence length="184" mass="20179">MKDQRNKRKRVDDEANFIGDVLRLLFALSIVVVTIVAGFILFKNIYGFTLPNLKETEASVEQTKEAVVITEEVKETKKKEKESIAESTKESTVESAESQKESTTEVAKEKEDKTKESSTTKESKSEKEGKGEKESIGESPTLESKKSKTKESSQGTKNPDNAVIGEGPEIDHGDDEVGPGVVSP</sequence>
<dbReference type="AlphaFoldDB" id="A0A930DPX0"/>
<keyword evidence="2" id="KW-1133">Transmembrane helix</keyword>
<feature type="region of interest" description="Disordered" evidence="1">
    <location>
        <begin position="73"/>
        <end position="184"/>
    </location>
</feature>
<feature type="compositionally biased region" description="Basic and acidic residues" evidence="1">
    <location>
        <begin position="73"/>
        <end position="136"/>
    </location>
</feature>
<feature type="transmembrane region" description="Helical" evidence="2">
    <location>
        <begin position="21"/>
        <end position="42"/>
    </location>
</feature>
<keyword evidence="2" id="KW-0472">Membrane</keyword>
<evidence type="ECO:0000256" key="1">
    <source>
        <dbReference type="SAM" id="MobiDB-lite"/>
    </source>
</evidence>
<gene>
    <name evidence="3" type="ORF">HXM93_00265</name>
</gene>
<name>A0A930DPX0_9FIRM</name>
<evidence type="ECO:0000313" key="4">
    <source>
        <dbReference type="Proteomes" id="UP000709351"/>
    </source>
</evidence>
<reference evidence="3" key="1">
    <citation type="submission" date="2020-04" db="EMBL/GenBank/DDBJ databases">
        <title>Deep metagenomics examines the oral microbiome during advanced dental caries in children, revealing novel taxa and co-occurrences with host molecules.</title>
        <authorList>
            <person name="Baker J.L."/>
            <person name="Morton J.T."/>
            <person name="Dinis M."/>
            <person name="Alvarez R."/>
            <person name="Tran N.C."/>
            <person name="Knight R."/>
            <person name="Edlund A."/>
        </authorList>
    </citation>
    <scope>NUCLEOTIDE SEQUENCE</scope>
    <source>
        <strain evidence="3">JCVI_24_bin.2</strain>
    </source>
</reference>
<protein>
    <submittedName>
        <fullName evidence="3">Uncharacterized protein</fullName>
    </submittedName>
</protein>
<comment type="caution">
    <text evidence="3">The sequence shown here is derived from an EMBL/GenBank/DDBJ whole genome shotgun (WGS) entry which is preliminary data.</text>
</comment>
<dbReference type="EMBL" id="JABZRD010000008">
    <property type="protein sequence ID" value="MBF1282956.1"/>
    <property type="molecule type" value="Genomic_DNA"/>
</dbReference>